<proteinExistence type="predicted"/>
<name>A0A930N4P8_9BACT</name>
<evidence type="ECO:0000313" key="2">
    <source>
        <dbReference type="Proteomes" id="UP000757461"/>
    </source>
</evidence>
<gene>
    <name evidence="1" type="ORF">HXN33_02010</name>
</gene>
<organism evidence="1 2">
    <name type="scientific">Prevotella histicola</name>
    <dbReference type="NCBI Taxonomy" id="470565"/>
    <lineage>
        <taxon>Bacteria</taxon>
        <taxon>Pseudomonadati</taxon>
        <taxon>Bacteroidota</taxon>
        <taxon>Bacteroidia</taxon>
        <taxon>Bacteroidales</taxon>
        <taxon>Prevotellaceae</taxon>
        <taxon>Prevotella</taxon>
    </lineage>
</organism>
<dbReference type="Proteomes" id="UP000757461">
    <property type="component" value="Unassembled WGS sequence"/>
</dbReference>
<protein>
    <submittedName>
        <fullName evidence="1">Uncharacterized protein</fullName>
    </submittedName>
</protein>
<dbReference type="AlphaFoldDB" id="A0A930N4P8"/>
<accession>A0A930N4P8</accession>
<evidence type="ECO:0000313" key="1">
    <source>
        <dbReference type="EMBL" id="MBF1414333.1"/>
    </source>
</evidence>
<dbReference type="EMBL" id="JABZSQ010000019">
    <property type="protein sequence ID" value="MBF1414333.1"/>
    <property type="molecule type" value="Genomic_DNA"/>
</dbReference>
<comment type="caution">
    <text evidence="1">The sequence shown here is derived from an EMBL/GenBank/DDBJ whole genome shotgun (WGS) entry which is preliminary data.</text>
</comment>
<sequence>MNCCKQYESEQQKKVVTLTFKRKELLYDASNYSFVEADIMPQDTEHAKHQVFDIVQDGNIDRVTRILNLAHAECVELLYPYAKEELPDTEEVLDDVLQEPDTYTIKLTLPQNFSMTTVKMLEEYIHEFLVCSVLSDWLSITFPQSAERWESKLRDTKIKIRTSLMSRMGKVRRKLKPW</sequence>
<reference evidence="1" key="1">
    <citation type="submission" date="2020-04" db="EMBL/GenBank/DDBJ databases">
        <title>Deep metagenomics examines the oral microbiome during advanced dental caries in children, revealing novel taxa and co-occurrences with host molecules.</title>
        <authorList>
            <person name="Baker J.L."/>
            <person name="Morton J.T."/>
            <person name="Dinis M."/>
            <person name="Alvarez R."/>
            <person name="Tran N.C."/>
            <person name="Knight R."/>
            <person name="Edlund A."/>
        </authorList>
    </citation>
    <scope>NUCLEOTIDE SEQUENCE</scope>
    <source>
        <strain evidence="1">JCVI_25_bin.9</strain>
    </source>
</reference>